<dbReference type="Proteomes" id="UP000092462">
    <property type="component" value="Unassembled WGS sequence"/>
</dbReference>
<dbReference type="InterPro" id="IPR037020">
    <property type="entry name" value="Hemocyanin_C_sf"/>
</dbReference>
<dbReference type="GO" id="GO:0042438">
    <property type="term" value="P:melanin biosynthetic process"/>
    <property type="evidence" value="ECO:0007669"/>
    <property type="project" value="UniProtKB-KW"/>
</dbReference>
<keyword evidence="12" id="KW-1185">Reference proteome</keyword>
<dbReference type="Gene3D" id="1.20.1370.10">
    <property type="entry name" value="Hemocyanin, N-terminal domain"/>
    <property type="match status" value="1"/>
</dbReference>
<dbReference type="GO" id="GO:0046872">
    <property type="term" value="F:metal ion binding"/>
    <property type="evidence" value="ECO:0007669"/>
    <property type="project" value="UniProtKB-KW"/>
</dbReference>
<dbReference type="PANTHER" id="PTHR11511:SF4">
    <property type="entry name" value="PHENOLOXIDASE 2-RELATED"/>
    <property type="match status" value="1"/>
</dbReference>
<keyword evidence="7" id="KW-0470">Melanin biosynthesis</keyword>
<dbReference type="InterPro" id="IPR005204">
    <property type="entry name" value="Hemocyanin_N"/>
</dbReference>
<evidence type="ECO:0000256" key="6">
    <source>
        <dbReference type="ARBA" id="ARBA00023033"/>
    </source>
</evidence>
<dbReference type="InterPro" id="IPR005203">
    <property type="entry name" value="Hemocyanin_C"/>
</dbReference>
<evidence type="ECO:0000256" key="1">
    <source>
        <dbReference type="ARBA" id="ARBA00001973"/>
    </source>
</evidence>
<dbReference type="Pfam" id="PF03723">
    <property type="entry name" value="Hemocyanin_C"/>
    <property type="match status" value="1"/>
</dbReference>
<dbReference type="Pfam" id="PF03722">
    <property type="entry name" value="Hemocyanin_N"/>
    <property type="match status" value="1"/>
</dbReference>
<dbReference type="SUPFAM" id="SSF81296">
    <property type="entry name" value="E set domains"/>
    <property type="match status" value="1"/>
</dbReference>
<dbReference type="InterPro" id="IPR000896">
    <property type="entry name" value="Hemocyanin/hexamerin_mid_dom"/>
</dbReference>
<dbReference type="VEuPathDB" id="VectorBase:PPAPM1_011431"/>
<evidence type="ECO:0000256" key="7">
    <source>
        <dbReference type="ARBA" id="ARBA00023101"/>
    </source>
</evidence>
<keyword evidence="6" id="KW-0503">Monooxygenase</keyword>
<proteinExistence type="inferred from homology"/>
<comment type="similarity">
    <text evidence="2">Belongs to the tyrosinase family.</text>
</comment>
<evidence type="ECO:0000256" key="4">
    <source>
        <dbReference type="ARBA" id="ARBA00023002"/>
    </source>
</evidence>
<organism evidence="11 12">
    <name type="scientific">Phlebotomus papatasi</name>
    <name type="common">Sandfly</name>
    <dbReference type="NCBI Taxonomy" id="29031"/>
    <lineage>
        <taxon>Eukaryota</taxon>
        <taxon>Metazoa</taxon>
        <taxon>Ecdysozoa</taxon>
        <taxon>Arthropoda</taxon>
        <taxon>Hexapoda</taxon>
        <taxon>Insecta</taxon>
        <taxon>Pterygota</taxon>
        <taxon>Neoptera</taxon>
        <taxon>Endopterygota</taxon>
        <taxon>Diptera</taxon>
        <taxon>Nematocera</taxon>
        <taxon>Psychodoidea</taxon>
        <taxon>Psychodidae</taxon>
        <taxon>Phlebotomus</taxon>
        <taxon>Phlebotomus</taxon>
    </lineage>
</organism>
<evidence type="ECO:0000259" key="9">
    <source>
        <dbReference type="Pfam" id="PF03722"/>
    </source>
</evidence>
<sequence length="622" mass="71997">QQIIQYLHHREIEVKDLNKVPNLEFTKPILYDEIFSIYIPVHREIAVKLTEMFMACPTVDELISTIVYCHERVNPYLFNWALTTTVINRKETSDYVFPVTPAIFPEKFFDGKLHMNAREALTLVPQEDRVPVEIPPNFTATLFDFEQRCAYFREDIGLNFFYHTYNLTLPFAGPFGVVAKKRRGEVFYYIHQQILARYNFERLCNGLHRVKRLNNFNVPVKEGYFPKLNTTIASRNYPARFEDTALCDLDREEDYLVVDLSALSRWRDRILEACDRGYAITHDNTKVDLNNELGIDCLGNMIQSSLLSPNQDYYGDLANMGHLFLGFCHDPDGRNLEGFGVIADPATACRDPAFYRWYALIIDICNHHKSYLKPYTHAQLCYPGVKINHVETFILSEKEAPVKNELHTFWEKSDYDICGGLDFSPQNPVYVRTTNLQHKVFSYKIDVENSGADCVGYVVIYLAPKYDEHNNRFFFNDQRDFFVSMDYFKVALRPGKNTIIRRSNEAVIADYMKFIINNTFKTSSGSMNANCTGRGWPQNLLVPKGNTAGFECDLFVMVSKEDFQPNSVGLNLGFPFDRKASSHVLYLKDFLFENMCTQDVKIRFMDQTVDRTGGTPSKPFQQ</sequence>
<accession>A0A1B0DPL4</accession>
<evidence type="ECO:0000259" key="8">
    <source>
        <dbReference type="Pfam" id="PF00372"/>
    </source>
</evidence>
<feature type="domain" description="Hemocyanin middle" evidence="8">
    <location>
        <begin position="103"/>
        <end position="364"/>
    </location>
</feature>
<keyword evidence="3" id="KW-0479">Metal-binding</keyword>
<dbReference type="EMBL" id="AJVK01018370">
    <property type="status" value="NOT_ANNOTATED_CDS"/>
    <property type="molecule type" value="Genomic_DNA"/>
</dbReference>
<dbReference type="Gene3D" id="1.10.1280.10">
    <property type="entry name" value="Di-copper center containing domain from catechol oxidase"/>
    <property type="match status" value="1"/>
</dbReference>
<dbReference type="Gene3D" id="2.60.40.1520">
    <property type="entry name" value="Hemocyanin, C-terminal domain"/>
    <property type="match status" value="1"/>
</dbReference>
<dbReference type="InterPro" id="IPR013788">
    <property type="entry name" value="Hemocyanin/hexamerin"/>
</dbReference>
<evidence type="ECO:0000313" key="11">
    <source>
        <dbReference type="EnsemblMetazoa" id="PPAI010450-PA"/>
    </source>
</evidence>
<dbReference type="AlphaFoldDB" id="A0A1B0DPL4"/>
<feature type="domain" description="Hemocyanin C-terminal" evidence="10">
    <location>
        <begin position="374"/>
        <end position="604"/>
    </location>
</feature>
<keyword evidence="5" id="KW-0186">Copper</keyword>
<dbReference type="SUPFAM" id="SSF48050">
    <property type="entry name" value="Hemocyanin, N-terminal domain"/>
    <property type="match status" value="1"/>
</dbReference>
<dbReference type="InterPro" id="IPR014756">
    <property type="entry name" value="Ig_E-set"/>
</dbReference>
<comment type="cofactor">
    <cofactor evidence="1">
        <name>Cu(2+)</name>
        <dbReference type="ChEBI" id="CHEBI:29036"/>
    </cofactor>
</comment>
<dbReference type="EnsemblMetazoa" id="PPAI010450-RA">
    <property type="protein sequence ID" value="PPAI010450-PA"/>
    <property type="gene ID" value="PPAI010450"/>
</dbReference>
<evidence type="ECO:0000256" key="2">
    <source>
        <dbReference type="ARBA" id="ARBA00009928"/>
    </source>
</evidence>
<dbReference type="PROSITE" id="PS00210">
    <property type="entry name" value="HEMOCYANIN_2"/>
    <property type="match status" value="1"/>
</dbReference>
<feature type="domain" description="Hemocyanin N-terminal" evidence="9">
    <location>
        <begin position="14"/>
        <end position="93"/>
    </location>
</feature>
<dbReference type="VEuPathDB" id="VectorBase:PPAI010450"/>
<reference evidence="11" key="1">
    <citation type="submission" date="2022-08" db="UniProtKB">
        <authorList>
            <consortium name="EnsemblMetazoa"/>
        </authorList>
    </citation>
    <scope>IDENTIFICATION</scope>
    <source>
        <strain evidence="11">Israel</strain>
    </source>
</reference>
<dbReference type="InterPro" id="IPR008922">
    <property type="entry name" value="Di-copper_centre_dom_sf"/>
</dbReference>
<name>A0A1B0DPL4_PHLPP</name>
<dbReference type="Pfam" id="PF00372">
    <property type="entry name" value="Hemocyanin_M"/>
    <property type="match status" value="1"/>
</dbReference>
<dbReference type="PRINTS" id="PR00187">
    <property type="entry name" value="HAEMOCYANIN"/>
</dbReference>
<evidence type="ECO:0000313" key="12">
    <source>
        <dbReference type="Proteomes" id="UP000092462"/>
    </source>
</evidence>
<protein>
    <submittedName>
        <fullName evidence="11">Uncharacterized protein</fullName>
    </submittedName>
</protein>
<dbReference type="SUPFAM" id="SSF48056">
    <property type="entry name" value="Di-copper centre-containing domain"/>
    <property type="match status" value="1"/>
</dbReference>
<keyword evidence="4" id="KW-0560">Oxidoreductase</keyword>
<dbReference type="GO" id="GO:0004503">
    <property type="term" value="F:tyrosinase activity"/>
    <property type="evidence" value="ECO:0007669"/>
    <property type="project" value="UniProtKB-ARBA"/>
</dbReference>
<dbReference type="PANTHER" id="PTHR11511">
    <property type="entry name" value="LARVAL STORAGE PROTEIN/PHENOLOXIDASE"/>
    <property type="match status" value="1"/>
</dbReference>
<evidence type="ECO:0000256" key="3">
    <source>
        <dbReference type="ARBA" id="ARBA00022723"/>
    </source>
</evidence>
<evidence type="ECO:0000259" key="10">
    <source>
        <dbReference type="Pfam" id="PF03723"/>
    </source>
</evidence>
<evidence type="ECO:0000256" key="5">
    <source>
        <dbReference type="ARBA" id="ARBA00023008"/>
    </source>
</evidence>
<dbReference type="InterPro" id="IPR036697">
    <property type="entry name" value="Hemocyanin_N_sf"/>
</dbReference>